<accession>K5E061</accession>
<dbReference type="Proteomes" id="UP000007993">
    <property type="component" value="Unassembled WGS sequence"/>
</dbReference>
<dbReference type="PATRIC" id="fig|993517.3.peg.6049"/>
<dbReference type="EMBL" id="AMCW01000158">
    <property type="protein sequence ID" value="EKJ99120.1"/>
    <property type="molecule type" value="Genomic_DNA"/>
</dbReference>
<evidence type="ECO:0000313" key="1">
    <source>
        <dbReference type="EMBL" id="EKJ99120.1"/>
    </source>
</evidence>
<comment type="caution">
    <text evidence="1">The sequence shown here is derived from an EMBL/GenBank/DDBJ whole genome shotgun (WGS) entry which is preliminary data.</text>
</comment>
<name>K5E061_RHOBT</name>
<reference evidence="1 2" key="1">
    <citation type="journal article" date="2013" name="Mar. Genomics">
        <title>Expression of sulfatases in Rhodopirellula baltica and the diversity of sulfatases in the genus Rhodopirellula.</title>
        <authorList>
            <person name="Wegner C.E."/>
            <person name="Richter-Heitmann T."/>
            <person name="Klindworth A."/>
            <person name="Klockow C."/>
            <person name="Richter M."/>
            <person name="Achstetter T."/>
            <person name="Glockner F.O."/>
            <person name="Harder J."/>
        </authorList>
    </citation>
    <scope>NUCLEOTIDE SEQUENCE [LARGE SCALE GENOMIC DNA]</scope>
    <source>
        <strain evidence="1 2">SH28</strain>
    </source>
</reference>
<proteinExistence type="predicted"/>
<organism evidence="1 2">
    <name type="scientific">Rhodopirellula baltica SH28</name>
    <dbReference type="NCBI Taxonomy" id="993517"/>
    <lineage>
        <taxon>Bacteria</taxon>
        <taxon>Pseudomonadati</taxon>
        <taxon>Planctomycetota</taxon>
        <taxon>Planctomycetia</taxon>
        <taxon>Pirellulales</taxon>
        <taxon>Pirellulaceae</taxon>
        <taxon>Rhodopirellula</taxon>
    </lineage>
</organism>
<dbReference type="AlphaFoldDB" id="K5E061"/>
<sequence>MKDSRLVPSSFPNVVWVSLRSRDQAAWVFVQSKCIVRACVAFMSRSDLSIVRQVRSDASGPKSAGFLEMNPSRKCCS</sequence>
<protein>
    <submittedName>
        <fullName evidence="1">Uncharacterized protein</fullName>
    </submittedName>
</protein>
<evidence type="ECO:0000313" key="2">
    <source>
        <dbReference type="Proteomes" id="UP000007993"/>
    </source>
</evidence>
<gene>
    <name evidence="1" type="ORF">RBSH_05587</name>
</gene>